<gene>
    <name evidence="1" type="ORF">GCM10009416_06950</name>
</gene>
<accession>A0ABN1EP74</accession>
<protein>
    <submittedName>
        <fullName evidence="1">Uncharacterized protein</fullName>
    </submittedName>
</protein>
<name>A0ABN1EP74_9PROT</name>
<keyword evidence="2" id="KW-1185">Reference proteome</keyword>
<proteinExistence type="predicted"/>
<evidence type="ECO:0000313" key="1">
    <source>
        <dbReference type="EMBL" id="GAA0570966.1"/>
    </source>
</evidence>
<comment type="caution">
    <text evidence="1">The sequence shown here is derived from an EMBL/GenBank/DDBJ whole genome shotgun (WGS) entry which is preliminary data.</text>
</comment>
<dbReference type="EMBL" id="BAAAFZ010000008">
    <property type="protein sequence ID" value="GAA0570966.1"/>
    <property type="molecule type" value="Genomic_DNA"/>
</dbReference>
<dbReference type="Proteomes" id="UP001501588">
    <property type="component" value="Unassembled WGS sequence"/>
</dbReference>
<dbReference type="RefSeq" id="WP_343893762.1">
    <property type="nucleotide sequence ID" value="NZ_BAAAFZ010000008.1"/>
</dbReference>
<reference evidence="1 2" key="1">
    <citation type="journal article" date="2019" name="Int. J. Syst. Evol. Microbiol.">
        <title>The Global Catalogue of Microorganisms (GCM) 10K type strain sequencing project: providing services to taxonomists for standard genome sequencing and annotation.</title>
        <authorList>
            <consortium name="The Broad Institute Genomics Platform"/>
            <consortium name="The Broad Institute Genome Sequencing Center for Infectious Disease"/>
            <person name="Wu L."/>
            <person name="Ma J."/>
        </authorList>
    </citation>
    <scope>NUCLEOTIDE SEQUENCE [LARGE SCALE GENOMIC DNA]</scope>
    <source>
        <strain evidence="1 2">JCM 9933</strain>
    </source>
</reference>
<organism evidence="1 2">
    <name type="scientific">Craurococcus roseus</name>
    <dbReference type="NCBI Taxonomy" id="77585"/>
    <lineage>
        <taxon>Bacteria</taxon>
        <taxon>Pseudomonadati</taxon>
        <taxon>Pseudomonadota</taxon>
        <taxon>Alphaproteobacteria</taxon>
        <taxon>Acetobacterales</taxon>
        <taxon>Acetobacteraceae</taxon>
        <taxon>Craurococcus</taxon>
    </lineage>
</organism>
<evidence type="ECO:0000313" key="2">
    <source>
        <dbReference type="Proteomes" id="UP001501588"/>
    </source>
</evidence>
<sequence length="124" mass="13294">MGAGAGVACAEWVAVGRSVPELEQWAFGFAGAIAAAAQMRQDGDPLANMDAAAIHAWLGDHCRRPEEALSTALVRMVFARSGGAPPGGLCRLCPVGRARAGRLRSGRRRWTRAIRVEKQFHEEN</sequence>